<proteinExistence type="predicted"/>
<dbReference type="RefSeq" id="WP_323248748.1">
    <property type="nucleotide sequence ID" value="NZ_JAYFUL010000011.1"/>
</dbReference>
<dbReference type="Proteomes" id="UP001304671">
    <property type="component" value="Unassembled WGS sequence"/>
</dbReference>
<keyword evidence="3" id="KW-1185">Reference proteome</keyword>
<dbReference type="InterPro" id="IPR007055">
    <property type="entry name" value="BON_dom"/>
</dbReference>
<sequence>MKTNEELQKDVQNAIKWEPLLHAAEIGVSVKDGVVTLSGTLKKQR</sequence>
<dbReference type="EMBL" id="JAYFUL010000011">
    <property type="protein sequence ID" value="MEA5257985.1"/>
    <property type="molecule type" value="Genomic_DNA"/>
</dbReference>
<feature type="domain" description="BON" evidence="1">
    <location>
        <begin position="3"/>
        <end position="45"/>
    </location>
</feature>
<dbReference type="Gene3D" id="3.30.1340.30">
    <property type="match status" value="1"/>
</dbReference>
<evidence type="ECO:0000313" key="2">
    <source>
        <dbReference type="EMBL" id="MEA5257985.1"/>
    </source>
</evidence>
<dbReference type="PROSITE" id="PS50914">
    <property type="entry name" value="BON"/>
    <property type="match status" value="1"/>
</dbReference>
<accession>A0ABU5QLN9</accession>
<name>A0ABU5QLN9_9BACT</name>
<dbReference type="Pfam" id="PF04972">
    <property type="entry name" value="BON"/>
    <property type="match status" value="1"/>
</dbReference>
<organism evidence="2 3">
    <name type="scientific">Arcicella aquatica</name>
    <dbReference type="NCBI Taxonomy" id="217141"/>
    <lineage>
        <taxon>Bacteria</taxon>
        <taxon>Pseudomonadati</taxon>
        <taxon>Bacteroidota</taxon>
        <taxon>Cytophagia</taxon>
        <taxon>Cytophagales</taxon>
        <taxon>Flectobacillaceae</taxon>
        <taxon>Arcicella</taxon>
    </lineage>
</organism>
<evidence type="ECO:0000259" key="1">
    <source>
        <dbReference type="PROSITE" id="PS50914"/>
    </source>
</evidence>
<evidence type="ECO:0000313" key="3">
    <source>
        <dbReference type="Proteomes" id="UP001304671"/>
    </source>
</evidence>
<comment type="caution">
    <text evidence="2">The sequence shown here is derived from an EMBL/GenBank/DDBJ whole genome shotgun (WGS) entry which is preliminary data.</text>
</comment>
<protein>
    <submittedName>
        <fullName evidence="2">BON domain-containing protein</fullName>
    </submittedName>
</protein>
<reference evidence="2 3" key="1">
    <citation type="submission" date="2023-12" db="EMBL/GenBank/DDBJ databases">
        <title>Novel species of the genus Arcicella isolated from rivers.</title>
        <authorList>
            <person name="Lu H."/>
        </authorList>
    </citation>
    <scope>NUCLEOTIDE SEQUENCE [LARGE SCALE GENOMIC DNA]</scope>
    <source>
        <strain evidence="2 3">LMG 21963</strain>
    </source>
</reference>
<gene>
    <name evidence="2" type="ORF">VB264_09320</name>
</gene>